<dbReference type="KEGG" id="pbk:Back11_49750"/>
<dbReference type="Gene3D" id="3.40.50.1820">
    <property type="entry name" value="alpha/beta hydrolase"/>
    <property type="match status" value="1"/>
</dbReference>
<dbReference type="EMBL" id="AP019308">
    <property type="protein sequence ID" value="BBH23630.1"/>
    <property type="molecule type" value="Genomic_DNA"/>
</dbReference>
<accession>A0A3G9IXN4</accession>
<dbReference type="SUPFAM" id="SSF53474">
    <property type="entry name" value="alpha/beta-Hydrolases"/>
    <property type="match status" value="1"/>
</dbReference>
<dbReference type="InterPro" id="IPR050261">
    <property type="entry name" value="FrsA_esterase"/>
</dbReference>
<gene>
    <name evidence="2" type="ORF">Back11_49750</name>
</gene>
<dbReference type="RefSeq" id="WP_125663298.1">
    <property type="nucleotide sequence ID" value="NZ_AP019308.1"/>
</dbReference>
<dbReference type="Pfam" id="PF05448">
    <property type="entry name" value="AXE1"/>
    <property type="match status" value="1"/>
</dbReference>
<dbReference type="OrthoDB" id="9765647at2"/>
<dbReference type="AlphaFoldDB" id="A0A3G9IXN4"/>
<evidence type="ECO:0000313" key="3">
    <source>
        <dbReference type="Proteomes" id="UP000275368"/>
    </source>
</evidence>
<name>A0A3G9IXN4_9BACL</name>
<protein>
    <recommendedName>
        <fullName evidence="1">Acetyl xylan esterase domain-containing protein</fullName>
    </recommendedName>
</protein>
<dbReference type="InterPro" id="IPR029058">
    <property type="entry name" value="AB_hydrolase_fold"/>
</dbReference>
<dbReference type="PANTHER" id="PTHR22946">
    <property type="entry name" value="DIENELACTONE HYDROLASE DOMAIN-CONTAINING PROTEIN-RELATED"/>
    <property type="match status" value="1"/>
</dbReference>
<proteinExistence type="predicted"/>
<keyword evidence="3" id="KW-1185">Reference proteome</keyword>
<sequence>MKSERYVGPWDLAGLSQVPDMQWEEETEYSAYSLTRLSYANESYQGRDTRVFAYYAQPKQMEGPIPAIVLLHGGAGKAFPEWAGQWAERGYAAIAMDLFGNGSDGDRMSDGGPNQTNEELFFNISTETVTEMWPYHAVAAAIRAVSILDDRPEIDASQIGLMGISWGGYLAEIVAGLESRLSYAITVYAGGYFEQGSHWANEMKRMSKEQLGLWNDNFEISRYVHQSRIPMMWATGTNDTCFPLDNWHRTYRSVQGKATLRLIKDWQHGYHEPWGTMEFIAYADSNTGRGTQLAITRSFGVSDGVAWAEYETGSPIQFAKLLYTQDDGDWQTRRWQEVAADLNARANHASAALPDGTTIFCFILEDERELIVSTELVWV</sequence>
<evidence type="ECO:0000259" key="1">
    <source>
        <dbReference type="Pfam" id="PF05448"/>
    </source>
</evidence>
<dbReference type="InterPro" id="IPR008391">
    <property type="entry name" value="AXE1_dom"/>
</dbReference>
<evidence type="ECO:0000313" key="2">
    <source>
        <dbReference type="EMBL" id="BBH23630.1"/>
    </source>
</evidence>
<feature type="domain" description="Acetyl xylan esterase" evidence="1">
    <location>
        <begin position="42"/>
        <end position="188"/>
    </location>
</feature>
<reference evidence="2 3" key="1">
    <citation type="submission" date="2018-11" db="EMBL/GenBank/DDBJ databases">
        <title>Complete genome sequence of Paenibacillus baekrokdamisoli strain KCTC 33723.</title>
        <authorList>
            <person name="Kang S.W."/>
            <person name="Lee K.C."/>
            <person name="Kim K.K."/>
            <person name="Kim J.S."/>
            <person name="Kim D.S."/>
            <person name="Ko S.H."/>
            <person name="Yang S.H."/>
            <person name="Lee J.S."/>
        </authorList>
    </citation>
    <scope>NUCLEOTIDE SEQUENCE [LARGE SCALE GENOMIC DNA]</scope>
    <source>
        <strain evidence="2 3">KCTC 33723</strain>
    </source>
</reference>
<dbReference type="Proteomes" id="UP000275368">
    <property type="component" value="Chromosome"/>
</dbReference>
<organism evidence="2 3">
    <name type="scientific">Paenibacillus baekrokdamisoli</name>
    <dbReference type="NCBI Taxonomy" id="1712516"/>
    <lineage>
        <taxon>Bacteria</taxon>
        <taxon>Bacillati</taxon>
        <taxon>Bacillota</taxon>
        <taxon>Bacilli</taxon>
        <taxon>Bacillales</taxon>
        <taxon>Paenibacillaceae</taxon>
        <taxon>Paenibacillus</taxon>
    </lineage>
</organism>